<dbReference type="OrthoDB" id="696738at2759"/>
<reference evidence="3 4" key="1">
    <citation type="journal article" date="2019" name="Sci. Rep.">
        <title>A high-quality genome of Eragrostis curvula grass provides insights into Poaceae evolution and supports new strategies to enhance forage quality.</title>
        <authorList>
            <person name="Carballo J."/>
            <person name="Santos B.A.C.M."/>
            <person name="Zappacosta D."/>
            <person name="Garbus I."/>
            <person name="Selva J.P."/>
            <person name="Gallo C.A."/>
            <person name="Diaz A."/>
            <person name="Albertini E."/>
            <person name="Caccamo M."/>
            <person name="Echenique V."/>
        </authorList>
    </citation>
    <scope>NUCLEOTIDE SEQUENCE [LARGE SCALE GENOMIC DNA]</scope>
    <source>
        <strain evidence="4">cv. Victoria</strain>
        <tissue evidence="3">Leaf</tissue>
    </source>
</reference>
<evidence type="ECO:0008006" key="5">
    <source>
        <dbReference type="Google" id="ProtNLM"/>
    </source>
</evidence>
<feature type="region of interest" description="Disordered" evidence="1">
    <location>
        <begin position="75"/>
        <end position="127"/>
    </location>
</feature>
<feature type="compositionally biased region" description="Basic and acidic residues" evidence="1">
    <location>
        <begin position="113"/>
        <end position="123"/>
    </location>
</feature>
<protein>
    <recommendedName>
        <fullName evidence="5">DUF4408 domain-containing protein</fullName>
    </recommendedName>
</protein>
<keyword evidence="2" id="KW-0812">Transmembrane</keyword>
<evidence type="ECO:0000313" key="4">
    <source>
        <dbReference type="Proteomes" id="UP000324897"/>
    </source>
</evidence>
<gene>
    <name evidence="3" type="ORF">EJB05_54795</name>
</gene>
<comment type="caution">
    <text evidence="3">The sequence shown here is derived from an EMBL/GenBank/DDBJ whole genome shotgun (WGS) entry which is preliminary data.</text>
</comment>
<evidence type="ECO:0000313" key="3">
    <source>
        <dbReference type="EMBL" id="TVT99794.1"/>
    </source>
</evidence>
<dbReference type="PANTHER" id="PTHR33098:SF9">
    <property type="entry name" value="OS09G0364400 PROTEIN"/>
    <property type="match status" value="1"/>
</dbReference>
<dbReference type="Gramene" id="TVT99794">
    <property type="protein sequence ID" value="TVT99794"/>
    <property type="gene ID" value="EJB05_54795"/>
</dbReference>
<feature type="non-terminal residue" evidence="3">
    <location>
        <position position="1"/>
    </location>
</feature>
<feature type="compositionally biased region" description="Basic and acidic residues" evidence="1">
    <location>
        <begin position="143"/>
        <end position="159"/>
    </location>
</feature>
<evidence type="ECO:0000256" key="2">
    <source>
        <dbReference type="SAM" id="Phobius"/>
    </source>
</evidence>
<dbReference type="EMBL" id="RWGY01000676">
    <property type="protein sequence ID" value="TVT99794.1"/>
    <property type="molecule type" value="Genomic_DNA"/>
</dbReference>
<organism evidence="3 4">
    <name type="scientific">Eragrostis curvula</name>
    <name type="common">weeping love grass</name>
    <dbReference type="NCBI Taxonomy" id="38414"/>
    <lineage>
        <taxon>Eukaryota</taxon>
        <taxon>Viridiplantae</taxon>
        <taxon>Streptophyta</taxon>
        <taxon>Embryophyta</taxon>
        <taxon>Tracheophyta</taxon>
        <taxon>Spermatophyta</taxon>
        <taxon>Magnoliopsida</taxon>
        <taxon>Liliopsida</taxon>
        <taxon>Poales</taxon>
        <taxon>Poaceae</taxon>
        <taxon>PACMAD clade</taxon>
        <taxon>Chloridoideae</taxon>
        <taxon>Eragrostideae</taxon>
        <taxon>Eragrostidinae</taxon>
        <taxon>Eragrostis</taxon>
    </lineage>
</organism>
<dbReference type="Pfam" id="PF05553">
    <property type="entry name" value="DUF761"/>
    <property type="match status" value="1"/>
</dbReference>
<name>A0A5J9SLC6_9POAL</name>
<feature type="region of interest" description="Disordered" evidence="1">
    <location>
        <begin position="139"/>
        <end position="159"/>
    </location>
</feature>
<proteinExistence type="predicted"/>
<keyword evidence="2" id="KW-0472">Membrane</keyword>
<dbReference type="Proteomes" id="UP000324897">
    <property type="component" value="Unassembled WGS sequence"/>
</dbReference>
<dbReference type="PANTHER" id="PTHR33098">
    <property type="entry name" value="COTTON FIBER (DUF761)"/>
    <property type="match status" value="1"/>
</dbReference>
<sequence length="207" mass="22651">MASEWWWFLVLNAIIAAVAVLSKVRPTLPSSPRGGAGGFTRRASSAVLHRLRSSIFSFPSAGFHTAPLPHPEAVDATVSQETEQPAAAASPTKRTVPTPRAPALTPRSPAPPAKEEEENKMTDDDPNAMSMEEAYALVQAARRQPESERAAEARRSDVDAKAEEFIQGFKEDLRQQRLNSIFNYTQMLKKRAFGGGSQKPADRPDQL</sequence>
<dbReference type="AlphaFoldDB" id="A0A5J9SLC6"/>
<evidence type="ECO:0000256" key="1">
    <source>
        <dbReference type="SAM" id="MobiDB-lite"/>
    </source>
</evidence>
<accession>A0A5J9SLC6</accession>
<keyword evidence="4" id="KW-1185">Reference proteome</keyword>
<keyword evidence="2" id="KW-1133">Transmembrane helix</keyword>
<dbReference type="InterPro" id="IPR008480">
    <property type="entry name" value="DUF761_pln"/>
</dbReference>
<feature type="transmembrane region" description="Helical" evidence="2">
    <location>
        <begin position="6"/>
        <end position="24"/>
    </location>
</feature>